<keyword evidence="3 5" id="KW-0663">Pyridoxal phosphate</keyword>
<evidence type="ECO:0000256" key="1">
    <source>
        <dbReference type="ARBA" id="ARBA00001933"/>
    </source>
</evidence>
<organism evidence="7 8">
    <name type="scientific">Patiria miniata</name>
    <name type="common">Bat star</name>
    <name type="synonym">Asterina miniata</name>
    <dbReference type="NCBI Taxonomy" id="46514"/>
    <lineage>
        <taxon>Eukaryota</taxon>
        <taxon>Metazoa</taxon>
        <taxon>Echinodermata</taxon>
        <taxon>Eleutherozoa</taxon>
        <taxon>Asterozoa</taxon>
        <taxon>Asteroidea</taxon>
        <taxon>Valvatacea</taxon>
        <taxon>Valvatida</taxon>
        <taxon>Asterinidae</taxon>
        <taxon>Patiria</taxon>
    </lineage>
</organism>
<dbReference type="GeneID" id="119723728"/>
<dbReference type="PANTHER" id="PTHR43780">
    <property type="entry name" value="1-AMINOCYCLOPROPANE-1-CARBOXYLATE DEAMINASE-RELATED"/>
    <property type="match status" value="1"/>
</dbReference>
<dbReference type="SUPFAM" id="SSF53686">
    <property type="entry name" value="Tryptophan synthase beta subunit-like PLP-dependent enzymes"/>
    <property type="match status" value="1"/>
</dbReference>
<keyword evidence="8" id="KW-1185">Reference proteome</keyword>
<evidence type="ECO:0000256" key="3">
    <source>
        <dbReference type="ARBA" id="ARBA00022898"/>
    </source>
</evidence>
<comment type="similarity">
    <text evidence="2">Belongs to the ACC deaminase/D-cysteine desulfhydrase family.</text>
</comment>
<proteinExistence type="inferred from homology"/>
<evidence type="ECO:0000313" key="7">
    <source>
        <dbReference type="EnsemblMetazoa" id="XP_038050472.1"/>
    </source>
</evidence>
<dbReference type="PANTHER" id="PTHR43780:SF2">
    <property type="entry name" value="1-AMINOCYCLOPROPANE-1-CARBOXYLATE DEAMINASE-RELATED"/>
    <property type="match status" value="1"/>
</dbReference>
<dbReference type="InterPro" id="IPR001926">
    <property type="entry name" value="TrpB-like_PALP"/>
</dbReference>
<dbReference type="Gene3D" id="3.40.50.1100">
    <property type="match status" value="2"/>
</dbReference>
<dbReference type="RefSeq" id="XP_038050472.1">
    <property type="nucleotide sequence ID" value="XM_038194544.1"/>
</dbReference>
<feature type="domain" description="Tryptophan synthase beta chain-like PALP" evidence="6">
    <location>
        <begin position="39"/>
        <end position="344"/>
    </location>
</feature>
<name>A0A913ZFA5_PATMI</name>
<dbReference type="EnsemblMetazoa" id="XM_038194544.1">
    <property type="protein sequence ID" value="XP_038050472.1"/>
    <property type="gene ID" value="LOC119723728"/>
</dbReference>
<evidence type="ECO:0000313" key="8">
    <source>
        <dbReference type="Proteomes" id="UP000887568"/>
    </source>
</evidence>
<dbReference type="PIRSF" id="PIRSF006278">
    <property type="entry name" value="ACCD_DCysDesulf"/>
    <property type="match status" value="1"/>
</dbReference>
<dbReference type="InterPro" id="IPR036052">
    <property type="entry name" value="TrpB-like_PALP_sf"/>
</dbReference>
<dbReference type="NCBIfam" id="TIGR01275">
    <property type="entry name" value="ACC_deam_rel"/>
    <property type="match status" value="1"/>
</dbReference>
<evidence type="ECO:0000256" key="5">
    <source>
        <dbReference type="PIRSR" id="PIRSR006278-2"/>
    </source>
</evidence>
<protein>
    <recommendedName>
        <fullName evidence="6">Tryptophan synthase beta chain-like PALP domain-containing protein</fullName>
    </recommendedName>
</protein>
<accession>A0A913ZFA5</accession>
<feature type="modified residue" description="N6-(pyridoxal phosphate)lysine" evidence="5">
    <location>
        <position position="72"/>
    </location>
</feature>
<dbReference type="GO" id="GO:0019148">
    <property type="term" value="F:D-cysteine desulfhydrase activity"/>
    <property type="evidence" value="ECO:0007669"/>
    <property type="project" value="TreeGrafter"/>
</dbReference>
<dbReference type="Proteomes" id="UP000887568">
    <property type="component" value="Unplaced"/>
</dbReference>
<evidence type="ECO:0000256" key="4">
    <source>
        <dbReference type="PIRSR" id="PIRSR006278-1"/>
    </source>
</evidence>
<dbReference type="InterPro" id="IPR027278">
    <property type="entry name" value="ACCD_DCysDesulf"/>
</dbReference>
<sequence length="379" mass="41890">MNPEQKRRVEGLLVDYDPPEWVKGLDNVPKYRLKLVHPDTPIQRWYLPGVPDDFELYIKRDDMTGSQLSGNKVRKLEFILADAVSKGCSTIISCGGIQSNHSRATCISARQLGLKTHLLLKSRELDPEKVSCKGNVLLDRLVGAQIHLVPNDATYGKEIQERADSLAKKLKEEKGEQAYFIPCGGSNSLGLFGYVQSFRELMKQGVPEQFTDVAVAVGSGGTIAGLSMSNYLTKSNLKIHGMAVGDNAKFFHSECNRILGGVGWGDKYPGEWSEELCEIYSGAAGRGYALSTPEELEFIFEVAATTGIILDPVYTGKAAYYLVQLMKEKPETFQGKKILFVHTGGIFSVFEGRMEELMLKRGAANKIDSWAELDNPPNL</sequence>
<evidence type="ECO:0000256" key="2">
    <source>
        <dbReference type="ARBA" id="ARBA00008639"/>
    </source>
</evidence>
<dbReference type="OrthoDB" id="10266364at2759"/>
<reference evidence="7" key="1">
    <citation type="submission" date="2022-11" db="UniProtKB">
        <authorList>
            <consortium name="EnsemblMetazoa"/>
        </authorList>
    </citation>
    <scope>IDENTIFICATION</scope>
</reference>
<feature type="active site" description="Nucleophile" evidence="4">
    <location>
        <position position="99"/>
    </location>
</feature>
<evidence type="ECO:0000259" key="6">
    <source>
        <dbReference type="Pfam" id="PF00291"/>
    </source>
</evidence>
<dbReference type="AlphaFoldDB" id="A0A913ZFA5"/>
<dbReference type="OMA" id="YRKLKYN"/>
<dbReference type="Pfam" id="PF00291">
    <property type="entry name" value="PALP"/>
    <property type="match status" value="1"/>
</dbReference>
<dbReference type="InterPro" id="IPR005966">
    <property type="entry name" value="D-Cys_desShydrase"/>
</dbReference>
<comment type="cofactor">
    <cofactor evidence="1">
        <name>pyridoxal 5'-phosphate</name>
        <dbReference type="ChEBI" id="CHEBI:597326"/>
    </cofactor>
</comment>